<dbReference type="Pfam" id="PF07907">
    <property type="entry name" value="YibE_F"/>
    <property type="match status" value="1"/>
</dbReference>
<keyword evidence="2" id="KW-0812">Transmembrane</keyword>
<protein>
    <submittedName>
        <fullName evidence="3">YibE/F-like protein</fullName>
    </submittedName>
</protein>
<keyword evidence="2" id="KW-0472">Membrane</keyword>
<dbReference type="EMBL" id="LR134363">
    <property type="protein sequence ID" value="VEG75022.1"/>
    <property type="molecule type" value="Genomic_DNA"/>
</dbReference>
<feature type="transmembrane region" description="Helical" evidence="2">
    <location>
        <begin position="284"/>
        <end position="305"/>
    </location>
</feature>
<organism evidence="3 4">
    <name type="scientific">Actinomyces slackii</name>
    <dbReference type="NCBI Taxonomy" id="52774"/>
    <lineage>
        <taxon>Bacteria</taxon>
        <taxon>Bacillati</taxon>
        <taxon>Actinomycetota</taxon>
        <taxon>Actinomycetes</taxon>
        <taxon>Actinomycetales</taxon>
        <taxon>Actinomycetaceae</taxon>
        <taxon>Actinomyces</taxon>
    </lineage>
</organism>
<feature type="region of interest" description="Disordered" evidence="1">
    <location>
        <begin position="1"/>
        <end position="94"/>
    </location>
</feature>
<name>A0A448KDP8_9ACTO</name>
<keyword evidence="4" id="KW-1185">Reference proteome</keyword>
<feature type="transmembrane region" description="Helical" evidence="2">
    <location>
        <begin position="413"/>
        <end position="435"/>
    </location>
</feature>
<dbReference type="PANTHER" id="PTHR41771:SF1">
    <property type="entry name" value="MEMBRANE PROTEIN"/>
    <property type="match status" value="1"/>
</dbReference>
<feature type="compositionally biased region" description="Basic residues" evidence="1">
    <location>
        <begin position="56"/>
        <end position="66"/>
    </location>
</feature>
<feature type="transmembrane region" description="Helical" evidence="2">
    <location>
        <begin position="350"/>
        <end position="372"/>
    </location>
</feature>
<dbReference type="InterPro" id="IPR012507">
    <property type="entry name" value="YibE_F"/>
</dbReference>
<evidence type="ECO:0000256" key="1">
    <source>
        <dbReference type="SAM" id="MobiDB-lite"/>
    </source>
</evidence>
<dbReference type="Proteomes" id="UP000276899">
    <property type="component" value="Chromosome"/>
</dbReference>
<reference evidence="3 4" key="1">
    <citation type="submission" date="2018-12" db="EMBL/GenBank/DDBJ databases">
        <authorList>
            <consortium name="Pathogen Informatics"/>
        </authorList>
    </citation>
    <scope>NUCLEOTIDE SEQUENCE [LARGE SCALE GENOMIC DNA]</scope>
    <source>
        <strain evidence="3 4">NCTC11923</strain>
    </source>
</reference>
<feature type="transmembrane region" description="Helical" evidence="2">
    <location>
        <begin position="312"/>
        <end position="330"/>
    </location>
</feature>
<proteinExistence type="predicted"/>
<evidence type="ECO:0000313" key="3">
    <source>
        <dbReference type="EMBL" id="VEG75022.1"/>
    </source>
</evidence>
<feature type="transmembrane region" description="Helical" evidence="2">
    <location>
        <begin position="105"/>
        <end position="126"/>
    </location>
</feature>
<dbReference type="KEGG" id="asla:NCTC11923_01674"/>
<keyword evidence="2" id="KW-1133">Transmembrane helix</keyword>
<accession>A0A448KDP8</accession>
<evidence type="ECO:0000256" key="2">
    <source>
        <dbReference type="SAM" id="Phobius"/>
    </source>
</evidence>
<feature type="transmembrane region" description="Helical" evidence="2">
    <location>
        <begin position="455"/>
        <end position="477"/>
    </location>
</feature>
<feature type="transmembrane region" description="Helical" evidence="2">
    <location>
        <begin position="259"/>
        <end position="278"/>
    </location>
</feature>
<dbReference type="STRING" id="1278298.GCA_000428685_00684"/>
<evidence type="ECO:0000313" key="4">
    <source>
        <dbReference type="Proteomes" id="UP000276899"/>
    </source>
</evidence>
<feature type="compositionally biased region" description="Low complexity" evidence="1">
    <location>
        <begin position="67"/>
        <end position="78"/>
    </location>
</feature>
<gene>
    <name evidence="3" type="ORF">NCTC11923_01674</name>
</gene>
<sequence>MGPQGGSPTRNSRAGCPRVRAVAVHHGPVSHETTPHEDLEPDSDLGEEPQRPLAAGRHRARGRVPGHAHAPASPGAEHSQGHSHGHSHSHGPIDLDASEAKRARIVLAALVIPLLVATLIGLVVLWPGSSSLVGSRPFTAKGTELETATITSLNAADCADDSGALEGISSGALLADAVCARIESGKGQGLTMPVHIPAESRHIADVGDELQVMYTPEAVASGTPYVYVDYTRQVPVAALAVVYLLLVVAVAGRKGALSVLGLLVATGVLVFFMIPALLDGSSPLAVTLVGSMAMMLAAVYVAHGVSVRTTTALLGTVAGVVLTVGLSMWGTEAASLTGATDETALTLASVVEGIDLQTLLTCGMVVAALGVLNDVTITQASAVWELHAANPSLSRTRLFTGGMSIGRDHIASTVYTLAFAYAGTALPLILSASLIDRPVTGTLLSGEIAEEIVRTLVSSIGLVLAIPATTAIAAALCRTTAVPEEH</sequence>
<feature type="transmembrane region" description="Helical" evidence="2">
    <location>
        <begin position="234"/>
        <end position="252"/>
    </location>
</feature>
<dbReference type="PANTHER" id="PTHR41771">
    <property type="entry name" value="MEMBRANE PROTEIN-RELATED"/>
    <property type="match status" value="1"/>
</dbReference>
<feature type="compositionally biased region" description="Polar residues" evidence="1">
    <location>
        <begin position="1"/>
        <end position="12"/>
    </location>
</feature>
<dbReference type="AlphaFoldDB" id="A0A448KDP8"/>